<dbReference type="Proteomes" id="UP000192266">
    <property type="component" value="Unassembled WGS sequence"/>
</dbReference>
<dbReference type="EMBL" id="FWWW01000072">
    <property type="protein sequence ID" value="SMB96630.1"/>
    <property type="molecule type" value="Genomic_DNA"/>
</dbReference>
<dbReference type="PANTHER" id="PTHR37512:SF1">
    <property type="entry name" value="NADR_TTD14 AAA DOMAIN-CONTAINING PROTEIN"/>
    <property type="match status" value="1"/>
</dbReference>
<dbReference type="InterPro" id="IPR052735">
    <property type="entry name" value="NAD_biosynth-regulator"/>
</dbReference>
<accession>A0A1W1VTS1</accession>
<keyword evidence="3" id="KW-1185">Reference proteome</keyword>
<proteinExistence type="predicted"/>
<name>A0A1W1VTS1_9BACT</name>
<protein>
    <submittedName>
        <fullName evidence="2">Nicotinamide mononucleotide-binding domain</fullName>
    </submittedName>
</protein>
<sequence length="168" mass="19321">MLRVAITGPESTGKSTLSRLLAEYYKTTWAPEYARQYLEEYGPGYTLQDLEAIAHGQLAAEAAAAATAHEVVFFDTDLLVIKIWAEDAFGQCPAWILRQLEQQRYDLVLLPNIDLPWEFDPLREHPHRRQYFYDLYLNELRNMGATYVEINGPPAQRFEQARKAVDAL</sequence>
<evidence type="ECO:0000313" key="2">
    <source>
        <dbReference type="EMBL" id="SMB96630.1"/>
    </source>
</evidence>
<dbReference type="Pfam" id="PF13521">
    <property type="entry name" value="AAA_28"/>
    <property type="match status" value="1"/>
</dbReference>
<feature type="domain" description="NadR/Ttd14 AAA" evidence="1">
    <location>
        <begin position="3"/>
        <end position="157"/>
    </location>
</feature>
<dbReference type="SUPFAM" id="SSF52540">
    <property type="entry name" value="P-loop containing nucleoside triphosphate hydrolases"/>
    <property type="match status" value="1"/>
</dbReference>
<dbReference type="OrthoDB" id="9151999at2"/>
<organism evidence="2 3">
    <name type="scientific">Hymenobacter roseosalivarius DSM 11622</name>
    <dbReference type="NCBI Taxonomy" id="645990"/>
    <lineage>
        <taxon>Bacteria</taxon>
        <taxon>Pseudomonadati</taxon>
        <taxon>Bacteroidota</taxon>
        <taxon>Cytophagia</taxon>
        <taxon>Cytophagales</taxon>
        <taxon>Hymenobacteraceae</taxon>
        <taxon>Hymenobacter</taxon>
    </lineage>
</organism>
<dbReference type="InterPro" id="IPR027417">
    <property type="entry name" value="P-loop_NTPase"/>
</dbReference>
<dbReference type="STRING" id="645990.SAMN00120144_2618"/>
<evidence type="ECO:0000259" key="1">
    <source>
        <dbReference type="Pfam" id="PF13521"/>
    </source>
</evidence>
<dbReference type="RefSeq" id="WP_084446208.1">
    <property type="nucleotide sequence ID" value="NZ_FWWW01000072.1"/>
</dbReference>
<dbReference type="AlphaFoldDB" id="A0A1W1VTS1"/>
<gene>
    <name evidence="2" type="ORF">SAMN00120144_2618</name>
</gene>
<dbReference type="Gene3D" id="3.40.50.300">
    <property type="entry name" value="P-loop containing nucleotide triphosphate hydrolases"/>
    <property type="match status" value="1"/>
</dbReference>
<evidence type="ECO:0000313" key="3">
    <source>
        <dbReference type="Proteomes" id="UP000192266"/>
    </source>
</evidence>
<dbReference type="PANTHER" id="PTHR37512">
    <property type="entry name" value="TRIFUNCTIONAL NAD BIOSYNTHESIS/REGULATOR PROTEIN NADR"/>
    <property type="match status" value="1"/>
</dbReference>
<reference evidence="2 3" key="1">
    <citation type="submission" date="2017-04" db="EMBL/GenBank/DDBJ databases">
        <authorList>
            <person name="Afonso C.L."/>
            <person name="Miller P.J."/>
            <person name="Scott M.A."/>
            <person name="Spackman E."/>
            <person name="Goraichik I."/>
            <person name="Dimitrov K.M."/>
            <person name="Suarez D.L."/>
            <person name="Swayne D.E."/>
        </authorList>
    </citation>
    <scope>NUCLEOTIDE SEQUENCE [LARGE SCALE GENOMIC DNA]</scope>
    <source>
        <strain evidence="2 3">DSM 11622</strain>
    </source>
</reference>
<dbReference type="InterPro" id="IPR038727">
    <property type="entry name" value="NadR/Ttd14_AAA_dom"/>
</dbReference>